<evidence type="ECO:0000313" key="3">
    <source>
        <dbReference type="Proteomes" id="UP000001989"/>
    </source>
</evidence>
<organism evidence="2 3">
    <name type="scientific">Rhizorhabdus wittichii (strain DSM 6014 / CCUG 31198 / JCM 15750 / NBRC 105917 / EY 4224 / RW1)</name>
    <name type="common">Sphingomonas wittichii</name>
    <dbReference type="NCBI Taxonomy" id="392499"/>
    <lineage>
        <taxon>Bacteria</taxon>
        <taxon>Pseudomonadati</taxon>
        <taxon>Pseudomonadota</taxon>
        <taxon>Alphaproteobacteria</taxon>
        <taxon>Sphingomonadales</taxon>
        <taxon>Sphingomonadaceae</taxon>
        <taxon>Rhizorhabdus</taxon>
    </lineage>
</organism>
<dbReference type="Proteomes" id="UP000001989">
    <property type="component" value="Chromosome"/>
</dbReference>
<dbReference type="OrthoDB" id="1492465at2"/>
<reference evidence="2 3" key="1">
    <citation type="journal article" date="2010" name="J. Bacteriol.">
        <title>Genome sequence of the dioxin-mineralizing bacterium Sphingomonas wittichii RW1.</title>
        <authorList>
            <person name="Miller T.R."/>
            <person name="Delcher A.L."/>
            <person name="Salzberg S.L."/>
            <person name="Saunders E."/>
            <person name="Detter J.C."/>
            <person name="Halden R.U."/>
        </authorList>
    </citation>
    <scope>NUCLEOTIDE SEQUENCE [LARGE SCALE GENOMIC DNA]</scope>
    <source>
        <strain evidence="3">DSM 6014 / CCUG 31198 / JCM 15750 / NBRC 105917 / EY 4224 / RW1</strain>
    </source>
</reference>
<dbReference type="InterPro" id="IPR032710">
    <property type="entry name" value="NTF2-like_dom_sf"/>
</dbReference>
<dbReference type="InterPro" id="IPR037401">
    <property type="entry name" value="SnoaL-like"/>
</dbReference>
<name>A0A9J9LCK0_RHIWR</name>
<evidence type="ECO:0000313" key="2">
    <source>
        <dbReference type="EMBL" id="ABQ66663.1"/>
    </source>
</evidence>
<dbReference type="KEGG" id="swi:Swit_0292"/>
<feature type="domain" description="SnoaL-like" evidence="1">
    <location>
        <begin position="13"/>
        <end position="129"/>
    </location>
</feature>
<sequence>MSGMTDIAQRIDRLESQAAIQQLPIRYALAVDGRDLDAWVGLFVPDVNCGRRGSGRAVLRSIIEPAVRTFYRSIHQICGHRVEFDDADHARGVVYCRAEHEAEGQWIVMAIAYFDSYERRDGAWYFVRRQEKHWYAADWQERPSAPFTGWAAHPHPPTLPQEFEAWNPFWAEEAADRIAALTALPTGDTA</sequence>
<dbReference type="EMBL" id="CP000699">
    <property type="protein sequence ID" value="ABQ66663.1"/>
    <property type="molecule type" value="Genomic_DNA"/>
</dbReference>
<evidence type="ECO:0000259" key="1">
    <source>
        <dbReference type="Pfam" id="PF13577"/>
    </source>
</evidence>
<proteinExistence type="predicted"/>
<gene>
    <name evidence="2" type="ordered locus">Swit_0292</name>
</gene>
<keyword evidence="3" id="KW-1185">Reference proteome</keyword>
<dbReference type="Gene3D" id="3.10.450.50">
    <property type="match status" value="1"/>
</dbReference>
<dbReference type="AlphaFoldDB" id="A0A9J9LCK0"/>
<dbReference type="SUPFAM" id="SSF54427">
    <property type="entry name" value="NTF2-like"/>
    <property type="match status" value="1"/>
</dbReference>
<protein>
    <recommendedName>
        <fullName evidence="1">SnoaL-like domain-containing protein</fullName>
    </recommendedName>
</protein>
<accession>A0A9J9LCK0</accession>
<dbReference type="Pfam" id="PF13577">
    <property type="entry name" value="SnoaL_4"/>
    <property type="match status" value="1"/>
</dbReference>